<evidence type="ECO:0000256" key="2">
    <source>
        <dbReference type="ARBA" id="ARBA00007613"/>
    </source>
</evidence>
<dbReference type="PANTHER" id="PTHR30026:SF20">
    <property type="entry name" value="OUTER MEMBRANE PROTEIN TOLC"/>
    <property type="match status" value="1"/>
</dbReference>
<keyword evidence="10" id="KW-1185">Reference proteome</keyword>
<dbReference type="SUPFAM" id="SSF56954">
    <property type="entry name" value="Outer membrane efflux proteins (OEP)"/>
    <property type="match status" value="1"/>
</dbReference>
<dbReference type="InterPro" id="IPR051906">
    <property type="entry name" value="TolC-like"/>
</dbReference>
<dbReference type="InterPro" id="IPR003423">
    <property type="entry name" value="OMP_efflux"/>
</dbReference>
<keyword evidence="8" id="KW-0732">Signal</keyword>
<keyword evidence="5" id="KW-0812">Transmembrane</keyword>
<dbReference type="Proteomes" id="UP000291117">
    <property type="component" value="Unassembled WGS sequence"/>
</dbReference>
<evidence type="ECO:0000313" key="9">
    <source>
        <dbReference type="EMBL" id="TCC89936.1"/>
    </source>
</evidence>
<sequence>MSRLKIKVLLFVSAAIFNAQNLVAQDSLYNDLPKIWNLNECILYAKKNNYTLNSLKLSSKSAEQDLIAAKAAKYPNLTGSVTQDAIHYKSGMQSSSGYGLNSGVTLFNGGFLNNDIKSKNFSQQIANLSVVSAENDMTIQLTQAYLNILLTRENITYLKDLLNTSQAQVTQAQQEFKIGTIAKNALLQLQATMANDNYTLITAQNQFQQNILTLKQLLQLPTRIPFEVAVTDTVKMTKPLMDLNSAQDQALQTRPEVKTEVLNVQLQTNEMEKAKASIRPILSLGGSLSSGYNSNSFGSYPNQLNNSFNQGLGLTLAIPIFDRKVTRTNVAKANIEILQAKLSLLNTKTILTQAVETAYLNVQNANSQYVAAKEQLNYTSEALRIAEAQLKLGVNNMVEYLQQKNLYIQALQAYIQAKYTANLNTKIYDFYTGVPITE</sequence>
<keyword evidence="3" id="KW-0813">Transport</keyword>
<evidence type="ECO:0000256" key="6">
    <source>
        <dbReference type="ARBA" id="ARBA00023136"/>
    </source>
</evidence>
<feature type="chain" id="PRO_5020668958" evidence="8">
    <location>
        <begin position="25"/>
        <end position="438"/>
    </location>
</feature>
<evidence type="ECO:0000256" key="7">
    <source>
        <dbReference type="ARBA" id="ARBA00023237"/>
    </source>
</evidence>
<feature type="signal peptide" evidence="8">
    <location>
        <begin position="1"/>
        <end position="24"/>
    </location>
</feature>
<comment type="caution">
    <text evidence="9">The sequence shown here is derived from an EMBL/GenBank/DDBJ whole genome shotgun (WGS) entry which is preliminary data.</text>
</comment>
<evidence type="ECO:0000256" key="4">
    <source>
        <dbReference type="ARBA" id="ARBA00022452"/>
    </source>
</evidence>
<organism evidence="9 10">
    <name type="scientific">Pedobacter hiemivivus</name>
    <dbReference type="NCBI Taxonomy" id="2530454"/>
    <lineage>
        <taxon>Bacteria</taxon>
        <taxon>Pseudomonadati</taxon>
        <taxon>Bacteroidota</taxon>
        <taxon>Sphingobacteriia</taxon>
        <taxon>Sphingobacteriales</taxon>
        <taxon>Sphingobacteriaceae</taxon>
        <taxon>Pedobacter</taxon>
    </lineage>
</organism>
<evidence type="ECO:0000256" key="3">
    <source>
        <dbReference type="ARBA" id="ARBA00022448"/>
    </source>
</evidence>
<dbReference type="GO" id="GO:0015562">
    <property type="term" value="F:efflux transmembrane transporter activity"/>
    <property type="evidence" value="ECO:0007669"/>
    <property type="project" value="InterPro"/>
</dbReference>
<dbReference type="OrthoDB" id="9811587at2"/>
<dbReference type="EMBL" id="SJSM01000017">
    <property type="protein sequence ID" value="TCC89936.1"/>
    <property type="molecule type" value="Genomic_DNA"/>
</dbReference>
<dbReference type="GO" id="GO:1990281">
    <property type="term" value="C:efflux pump complex"/>
    <property type="evidence" value="ECO:0007669"/>
    <property type="project" value="TreeGrafter"/>
</dbReference>
<dbReference type="RefSeq" id="WP_131611003.1">
    <property type="nucleotide sequence ID" value="NZ_SJSM01000017.1"/>
</dbReference>
<dbReference type="GO" id="GO:0015288">
    <property type="term" value="F:porin activity"/>
    <property type="evidence" value="ECO:0007669"/>
    <property type="project" value="TreeGrafter"/>
</dbReference>
<dbReference type="Pfam" id="PF02321">
    <property type="entry name" value="OEP"/>
    <property type="match status" value="2"/>
</dbReference>
<dbReference type="AlphaFoldDB" id="A0A4V2MID4"/>
<accession>A0A4V2MID4</accession>
<keyword evidence="7" id="KW-0998">Cell outer membrane</keyword>
<keyword evidence="4" id="KW-1134">Transmembrane beta strand</keyword>
<reference evidence="9 10" key="1">
    <citation type="submission" date="2019-02" db="EMBL/GenBank/DDBJ databases">
        <title>Pedobacter sp. RP-3-8 sp. nov., isolated from Arctic soil.</title>
        <authorList>
            <person name="Dahal R.H."/>
        </authorList>
    </citation>
    <scope>NUCLEOTIDE SEQUENCE [LARGE SCALE GENOMIC DNA]</scope>
    <source>
        <strain evidence="9 10">RP-3-8</strain>
    </source>
</reference>
<dbReference type="PANTHER" id="PTHR30026">
    <property type="entry name" value="OUTER MEMBRANE PROTEIN TOLC"/>
    <property type="match status" value="1"/>
</dbReference>
<evidence type="ECO:0000256" key="8">
    <source>
        <dbReference type="SAM" id="SignalP"/>
    </source>
</evidence>
<name>A0A4V2MID4_9SPHI</name>
<protein>
    <submittedName>
        <fullName evidence="9">TolC family protein</fullName>
    </submittedName>
</protein>
<keyword evidence="6" id="KW-0472">Membrane</keyword>
<evidence type="ECO:0000313" key="10">
    <source>
        <dbReference type="Proteomes" id="UP000291117"/>
    </source>
</evidence>
<evidence type="ECO:0000256" key="1">
    <source>
        <dbReference type="ARBA" id="ARBA00004442"/>
    </source>
</evidence>
<comment type="subcellular location">
    <subcellularLocation>
        <location evidence="1">Cell outer membrane</location>
    </subcellularLocation>
</comment>
<dbReference type="Gene3D" id="1.20.1600.10">
    <property type="entry name" value="Outer membrane efflux proteins (OEP)"/>
    <property type="match status" value="1"/>
</dbReference>
<dbReference type="GO" id="GO:0009279">
    <property type="term" value="C:cell outer membrane"/>
    <property type="evidence" value="ECO:0007669"/>
    <property type="project" value="UniProtKB-SubCell"/>
</dbReference>
<proteinExistence type="inferred from homology"/>
<evidence type="ECO:0000256" key="5">
    <source>
        <dbReference type="ARBA" id="ARBA00022692"/>
    </source>
</evidence>
<gene>
    <name evidence="9" type="ORF">EZ444_20410</name>
</gene>
<comment type="similarity">
    <text evidence="2">Belongs to the outer membrane factor (OMF) (TC 1.B.17) family.</text>
</comment>